<keyword evidence="1" id="KW-1133">Transmembrane helix</keyword>
<dbReference type="RefSeq" id="XP_053026517.1">
    <property type="nucleotide sequence ID" value="XM_053162552.1"/>
</dbReference>
<keyword evidence="1" id="KW-0472">Membrane</keyword>
<keyword evidence="1" id="KW-0812">Transmembrane</keyword>
<keyword evidence="3" id="KW-1185">Reference proteome</keyword>
<proteinExistence type="predicted"/>
<organism evidence="2 3">
    <name type="scientific">Puccinia triticina</name>
    <dbReference type="NCBI Taxonomy" id="208348"/>
    <lineage>
        <taxon>Eukaryota</taxon>
        <taxon>Fungi</taxon>
        <taxon>Dikarya</taxon>
        <taxon>Basidiomycota</taxon>
        <taxon>Pucciniomycotina</taxon>
        <taxon>Pucciniomycetes</taxon>
        <taxon>Pucciniales</taxon>
        <taxon>Pucciniaceae</taxon>
        <taxon>Puccinia</taxon>
    </lineage>
</organism>
<evidence type="ECO:0000313" key="2">
    <source>
        <dbReference type="EMBL" id="WAQ90962.1"/>
    </source>
</evidence>
<name>A0ABY7D3V8_9BASI</name>
<protein>
    <submittedName>
        <fullName evidence="2">Uncharacterized protein</fullName>
    </submittedName>
</protein>
<evidence type="ECO:0000256" key="1">
    <source>
        <dbReference type="SAM" id="Phobius"/>
    </source>
</evidence>
<dbReference type="Proteomes" id="UP001164743">
    <property type="component" value="Chromosome 13A"/>
</dbReference>
<dbReference type="GeneID" id="77803447"/>
<sequence length="54" mass="5803">MDLAVASAKGNRYHRPSRSCGLLSPMVLLHLPNGTLFVTMLLAAGLTFTMANRS</sequence>
<evidence type="ECO:0000313" key="3">
    <source>
        <dbReference type="Proteomes" id="UP001164743"/>
    </source>
</evidence>
<accession>A0ABY7D3V8</accession>
<dbReference type="EMBL" id="CP110433">
    <property type="protein sequence ID" value="WAQ90962.1"/>
    <property type="molecule type" value="Genomic_DNA"/>
</dbReference>
<gene>
    <name evidence="2" type="ORF">PtA15_13A362</name>
</gene>
<reference evidence="2" key="1">
    <citation type="submission" date="2022-10" db="EMBL/GenBank/DDBJ databases">
        <title>Puccinia triticina Genome sequencing and assembly.</title>
        <authorList>
            <person name="Li C."/>
        </authorList>
    </citation>
    <scope>NUCLEOTIDE SEQUENCE</scope>
    <source>
        <strain evidence="2">Pt15</strain>
    </source>
</reference>
<feature type="transmembrane region" description="Helical" evidence="1">
    <location>
        <begin position="31"/>
        <end position="51"/>
    </location>
</feature>